<dbReference type="InterPro" id="IPR024623">
    <property type="entry name" value="YtxH"/>
</dbReference>
<comment type="caution">
    <text evidence="3">The sequence shown here is derived from an EMBL/GenBank/DDBJ whole genome shotgun (WGS) entry which is preliminary data.</text>
</comment>
<name>A0ABV3Q0F3_9BACL</name>
<gene>
    <name evidence="3" type="ORF">AB1471_02720</name>
</gene>
<accession>A0ABV3Q0F3</accession>
<keyword evidence="2" id="KW-1133">Transmembrane helix</keyword>
<evidence type="ECO:0000313" key="4">
    <source>
        <dbReference type="Proteomes" id="UP001556040"/>
    </source>
</evidence>
<keyword evidence="2" id="KW-0812">Transmembrane</keyword>
<dbReference type="Pfam" id="PF12732">
    <property type="entry name" value="YtxH"/>
    <property type="match status" value="1"/>
</dbReference>
<evidence type="ECO:0000256" key="2">
    <source>
        <dbReference type="SAM" id="Phobius"/>
    </source>
</evidence>
<feature type="region of interest" description="Disordered" evidence="1">
    <location>
        <begin position="121"/>
        <end position="169"/>
    </location>
</feature>
<sequence length="169" mass="17923">MTQQEKQLTKTETNSKDFIVGAIIGGAIGAATALFLAPKSGSELRNDLNTQAVLLKERSNEWKDQAVTKSSEFATTAKVKSAELSSIAKEKSAEFSQSVQAQSNALVEKIKSYKGDLDADSNVEEETFGSVDSTMGAEAESAVTAVGTATPQTQEIPVPHSNKPNNLNT</sequence>
<keyword evidence="4" id="KW-1185">Reference proteome</keyword>
<protein>
    <submittedName>
        <fullName evidence="3">YtxH domain-containing protein</fullName>
    </submittedName>
</protein>
<proteinExistence type="predicted"/>
<evidence type="ECO:0000313" key="3">
    <source>
        <dbReference type="EMBL" id="MEW9500711.1"/>
    </source>
</evidence>
<organism evidence="3 4">
    <name type="scientific">Jeotgalibacillus marinus</name>
    <dbReference type="NCBI Taxonomy" id="86667"/>
    <lineage>
        <taxon>Bacteria</taxon>
        <taxon>Bacillati</taxon>
        <taxon>Bacillota</taxon>
        <taxon>Bacilli</taxon>
        <taxon>Bacillales</taxon>
        <taxon>Caryophanaceae</taxon>
        <taxon>Jeotgalibacillus</taxon>
    </lineage>
</organism>
<keyword evidence="2" id="KW-0472">Membrane</keyword>
<dbReference type="EMBL" id="JBFMIA010000001">
    <property type="protein sequence ID" value="MEW9500711.1"/>
    <property type="molecule type" value="Genomic_DNA"/>
</dbReference>
<feature type="transmembrane region" description="Helical" evidence="2">
    <location>
        <begin position="18"/>
        <end position="37"/>
    </location>
</feature>
<dbReference type="InterPro" id="IPR052928">
    <property type="entry name" value="Desiccation-related_membrane"/>
</dbReference>
<reference evidence="3 4" key="1">
    <citation type="journal article" date="1979" name="Int. J. Syst. Evol. Microbiol.">
        <title>Bacillus globisporus subsp. marinus subsp. nov.</title>
        <authorList>
            <person name="Liu H."/>
        </authorList>
    </citation>
    <scope>NUCLEOTIDE SEQUENCE [LARGE SCALE GENOMIC DNA]</scope>
    <source>
        <strain evidence="3 4">DSM 1297</strain>
    </source>
</reference>
<dbReference type="RefSeq" id="WP_367778028.1">
    <property type="nucleotide sequence ID" value="NZ_JBFMIA010000001.1"/>
</dbReference>
<dbReference type="PANTHER" id="PTHR35792:SF1">
    <property type="entry name" value="SLL0268 PROTEIN"/>
    <property type="match status" value="1"/>
</dbReference>
<evidence type="ECO:0000256" key="1">
    <source>
        <dbReference type="SAM" id="MobiDB-lite"/>
    </source>
</evidence>
<dbReference type="PANTHER" id="PTHR35792">
    <property type="entry name" value="GENERAL STRESS PROTEIN"/>
    <property type="match status" value="1"/>
</dbReference>
<dbReference type="Proteomes" id="UP001556040">
    <property type="component" value="Unassembled WGS sequence"/>
</dbReference>